<proteinExistence type="predicted"/>
<accession>A0AAD1T197</accession>
<protein>
    <submittedName>
        <fullName evidence="2">Uncharacterized protein</fullName>
    </submittedName>
</protein>
<evidence type="ECO:0000313" key="2">
    <source>
        <dbReference type="EMBL" id="CAH2315684.1"/>
    </source>
</evidence>
<dbReference type="Proteomes" id="UP001295444">
    <property type="component" value="Chromosome 09"/>
</dbReference>
<name>A0AAD1T197_PELCU</name>
<feature type="region of interest" description="Disordered" evidence="1">
    <location>
        <begin position="131"/>
        <end position="154"/>
    </location>
</feature>
<dbReference type="EMBL" id="OW240920">
    <property type="protein sequence ID" value="CAH2315684.1"/>
    <property type="molecule type" value="Genomic_DNA"/>
</dbReference>
<keyword evidence="3" id="KW-1185">Reference proteome</keyword>
<feature type="region of interest" description="Disordered" evidence="1">
    <location>
        <begin position="15"/>
        <end position="88"/>
    </location>
</feature>
<dbReference type="AlphaFoldDB" id="A0AAD1T197"/>
<reference evidence="2" key="1">
    <citation type="submission" date="2022-03" db="EMBL/GenBank/DDBJ databases">
        <authorList>
            <person name="Alioto T."/>
            <person name="Alioto T."/>
            <person name="Gomez Garrido J."/>
        </authorList>
    </citation>
    <scope>NUCLEOTIDE SEQUENCE</scope>
</reference>
<feature type="compositionally biased region" description="Gly residues" evidence="1">
    <location>
        <begin position="69"/>
        <end position="79"/>
    </location>
</feature>
<feature type="compositionally biased region" description="Basic residues" evidence="1">
    <location>
        <begin position="145"/>
        <end position="154"/>
    </location>
</feature>
<gene>
    <name evidence="2" type="ORF">PECUL_23A007606</name>
</gene>
<evidence type="ECO:0000256" key="1">
    <source>
        <dbReference type="SAM" id="MobiDB-lite"/>
    </source>
</evidence>
<evidence type="ECO:0000313" key="3">
    <source>
        <dbReference type="Proteomes" id="UP001295444"/>
    </source>
</evidence>
<sequence>MRSAPLLRCPISLQSLAGKGPGVQGLRSIPVQRHERRRSGRSAAHPEQPSVPGRRRMRSAEVGGIQAQDGGGSNGGGMAGRSRSQRSSLPFHLEVVSLHTPHGVYTSEENVNTQGTYVMALRRRAWPSQALRSSMVPAVSEPAGRRKTSSGRLQ</sequence>
<organism evidence="2 3">
    <name type="scientific">Pelobates cultripes</name>
    <name type="common">Western spadefoot toad</name>
    <dbReference type="NCBI Taxonomy" id="61616"/>
    <lineage>
        <taxon>Eukaryota</taxon>
        <taxon>Metazoa</taxon>
        <taxon>Chordata</taxon>
        <taxon>Craniata</taxon>
        <taxon>Vertebrata</taxon>
        <taxon>Euteleostomi</taxon>
        <taxon>Amphibia</taxon>
        <taxon>Batrachia</taxon>
        <taxon>Anura</taxon>
        <taxon>Pelobatoidea</taxon>
        <taxon>Pelobatidae</taxon>
        <taxon>Pelobates</taxon>
    </lineage>
</organism>